<feature type="domain" description="Kazal-like" evidence="5">
    <location>
        <begin position="20"/>
        <end position="81"/>
    </location>
</feature>
<dbReference type="SUPFAM" id="SSF100895">
    <property type="entry name" value="Kazal-type serine protease inhibitors"/>
    <property type="match status" value="2"/>
</dbReference>
<evidence type="ECO:0000256" key="2">
    <source>
        <dbReference type="ARBA" id="ARBA00022900"/>
    </source>
</evidence>
<dbReference type="FunFam" id="3.30.60.30:FF:000118">
    <property type="entry name" value="Uncharacterized protein"/>
    <property type="match status" value="1"/>
</dbReference>
<feature type="signal peptide" evidence="4">
    <location>
        <begin position="1"/>
        <end position="20"/>
    </location>
</feature>
<reference evidence="6" key="1">
    <citation type="submission" date="2022-01" db="EMBL/GenBank/DDBJ databases">
        <authorList>
            <person name="Braso-Vives M."/>
        </authorList>
    </citation>
    <scope>NUCLEOTIDE SEQUENCE</scope>
</reference>
<feature type="domain" description="Kazal-like" evidence="5">
    <location>
        <begin position="88"/>
        <end position="146"/>
    </location>
</feature>
<dbReference type="Proteomes" id="UP000838412">
    <property type="component" value="Chromosome 16"/>
</dbReference>
<dbReference type="AlphaFoldDB" id="A0A8J9Z5Y8"/>
<dbReference type="EMBL" id="OV696701">
    <property type="protein sequence ID" value="CAH1247775.1"/>
    <property type="molecule type" value="Genomic_DNA"/>
</dbReference>
<dbReference type="InterPro" id="IPR002350">
    <property type="entry name" value="Kazal_dom"/>
</dbReference>
<keyword evidence="3" id="KW-1015">Disulfide bond</keyword>
<dbReference type="PANTHER" id="PTHR10913">
    <property type="entry name" value="FOLLISTATIN-RELATED"/>
    <property type="match status" value="1"/>
</dbReference>
<evidence type="ECO:0000256" key="4">
    <source>
        <dbReference type="SAM" id="SignalP"/>
    </source>
</evidence>
<accession>A0A8J9Z5Y8</accession>
<name>A0A8J9Z5Y8_BRALA</name>
<dbReference type="PANTHER" id="PTHR10913:SF45">
    <property type="entry name" value="FOLLISTATIN, ISOFORM A-RELATED"/>
    <property type="match status" value="1"/>
</dbReference>
<dbReference type="SMART" id="SM00280">
    <property type="entry name" value="KAZAL"/>
    <property type="match status" value="2"/>
</dbReference>
<dbReference type="PROSITE" id="PS51465">
    <property type="entry name" value="KAZAL_2"/>
    <property type="match status" value="2"/>
</dbReference>
<dbReference type="GO" id="GO:0005576">
    <property type="term" value="C:extracellular region"/>
    <property type="evidence" value="ECO:0007669"/>
    <property type="project" value="TreeGrafter"/>
</dbReference>
<sequence>MVLLCFVITILIAGKAKSLADRQAGCQTFCPLIFMPVCGSNGQTYSNTCDLDVNACLHAEQFSNEPDFKPLTAAYQGVCGRKTEKRQFTNESGCPMFCTLQYAPVCGSNGQTYSNSCFLNSAACLSAFNHPDAEPITLAQQGGCNGEGIFPLLDIGPVMVS</sequence>
<feature type="chain" id="PRO_5035448598" evidence="4">
    <location>
        <begin position="21"/>
        <end position="161"/>
    </location>
</feature>
<dbReference type="InterPro" id="IPR050653">
    <property type="entry name" value="Prot_Inhib_GrowthFact_Antg"/>
</dbReference>
<evidence type="ECO:0000313" key="6">
    <source>
        <dbReference type="EMBL" id="CAH1247775.1"/>
    </source>
</evidence>
<evidence type="ECO:0000313" key="7">
    <source>
        <dbReference type="Proteomes" id="UP000838412"/>
    </source>
</evidence>
<keyword evidence="2" id="KW-0722">Serine protease inhibitor</keyword>
<evidence type="ECO:0000256" key="1">
    <source>
        <dbReference type="ARBA" id="ARBA00022690"/>
    </source>
</evidence>
<dbReference type="Gene3D" id="3.30.60.30">
    <property type="match status" value="2"/>
</dbReference>
<evidence type="ECO:0000259" key="5">
    <source>
        <dbReference type="PROSITE" id="PS51465"/>
    </source>
</evidence>
<keyword evidence="4" id="KW-0732">Signal</keyword>
<keyword evidence="7" id="KW-1185">Reference proteome</keyword>
<dbReference type="OrthoDB" id="10029953at2759"/>
<dbReference type="InterPro" id="IPR036058">
    <property type="entry name" value="Kazal_dom_sf"/>
</dbReference>
<protein>
    <submittedName>
        <fullName evidence="6">AGRN protein</fullName>
    </submittedName>
</protein>
<organism evidence="6 7">
    <name type="scientific">Branchiostoma lanceolatum</name>
    <name type="common">Common lancelet</name>
    <name type="synonym">Amphioxus lanceolatum</name>
    <dbReference type="NCBI Taxonomy" id="7740"/>
    <lineage>
        <taxon>Eukaryota</taxon>
        <taxon>Metazoa</taxon>
        <taxon>Chordata</taxon>
        <taxon>Cephalochordata</taxon>
        <taxon>Leptocardii</taxon>
        <taxon>Amphioxiformes</taxon>
        <taxon>Branchiostomatidae</taxon>
        <taxon>Branchiostoma</taxon>
    </lineage>
</organism>
<gene>
    <name evidence="6" type="primary">AGRN</name>
    <name evidence="6" type="ORF">BLAG_LOCUS9347</name>
</gene>
<keyword evidence="1" id="KW-0646">Protease inhibitor</keyword>
<dbReference type="Pfam" id="PF07648">
    <property type="entry name" value="Kazal_2"/>
    <property type="match status" value="2"/>
</dbReference>
<proteinExistence type="predicted"/>
<dbReference type="CDD" id="cd00104">
    <property type="entry name" value="KAZAL_FS"/>
    <property type="match status" value="2"/>
</dbReference>
<evidence type="ECO:0000256" key="3">
    <source>
        <dbReference type="ARBA" id="ARBA00023157"/>
    </source>
</evidence>